<evidence type="ECO:0000313" key="2">
    <source>
        <dbReference type="EMBL" id="KAF7773189.1"/>
    </source>
</evidence>
<feature type="compositionally biased region" description="Basic residues" evidence="1">
    <location>
        <begin position="147"/>
        <end position="162"/>
    </location>
</feature>
<gene>
    <name evidence="2" type="ORF">Agabi119p4_5356</name>
</gene>
<name>A0A8H7KGH2_AGABI</name>
<dbReference type="EMBL" id="JABXXO010000007">
    <property type="protein sequence ID" value="KAF7773189.1"/>
    <property type="molecule type" value="Genomic_DNA"/>
</dbReference>
<feature type="region of interest" description="Disordered" evidence="1">
    <location>
        <begin position="1"/>
        <end position="220"/>
    </location>
</feature>
<feature type="compositionally biased region" description="Polar residues" evidence="1">
    <location>
        <begin position="1"/>
        <end position="19"/>
    </location>
</feature>
<evidence type="ECO:0000313" key="3">
    <source>
        <dbReference type="Proteomes" id="UP000629468"/>
    </source>
</evidence>
<organism evidence="2 3">
    <name type="scientific">Agaricus bisporus var. burnettii</name>
    <dbReference type="NCBI Taxonomy" id="192524"/>
    <lineage>
        <taxon>Eukaryota</taxon>
        <taxon>Fungi</taxon>
        <taxon>Dikarya</taxon>
        <taxon>Basidiomycota</taxon>
        <taxon>Agaricomycotina</taxon>
        <taxon>Agaricomycetes</taxon>
        <taxon>Agaricomycetidae</taxon>
        <taxon>Agaricales</taxon>
        <taxon>Agaricineae</taxon>
        <taxon>Agaricaceae</taxon>
        <taxon>Agaricus</taxon>
    </lineage>
</organism>
<comment type="caution">
    <text evidence="2">The sequence shown here is derived from an EMBL/GenBank/DDBJ whole genome shotgun (WGS) entry which is preliminary data.</text>
</comment>
<evidence type="ECO:0000256" key="1">
    <source>
        <dbReference type="SAM" id="MobiDB-lite"/>
    </source>
</evidence>
<feature type="compositionally biased region" description="Polar residues" evidence="1">
    <location>
        <begin position="52"/>
        <end position="61"/>
    </location>
</feature>
<accession>A0A8H7KGH2</accession>
<dbReference type="AlphaFoldDB" id="A0A8H7KGH2"/>
<reference evidence="2 3" key="1">
    <citation type="journal article" name="Sci. Rep.">
        <title>Telomere-to-telomere assembled and centromere annotated genomes of the two main subspecies of the button mushroom Agaricus bisporus reveal especially polymorphic chromosome ends.</title>
        <authorList>
            <person name="Sonnenberg A.S.M."/>
            <person name="Sedaghat-Telgerd N."/>
            <person name="Lavrijssen B."/>
            <person name="Ohm R.A."/>
            <person name="Hendrickx P.M."/>
            <person name="Scholtmeijer K."/>
            <person name="Baars J.J.P."/>
            <person name="van Peer A."/>
        </authorList>
    </citation>
    <scope>NUCLEOTIDE SEQUENCE [LARGE SCALE GENOMIC DNA]</scope>
    <source>
        <strain evidence="2 3">H119_p4</strain>
    </source>
</reference>
<sequence>MPAENSTCQDDPDAPTSTPVDGPTPSPQTHTRSPPPGTLNMSDLRNTLPDINFNSPSTNIIGTPFAHTASNTPFEYPFPESSPDSAPSPSPPHLFHRPGSPHGNFQHPPHPHPQPDGHPSSSGGFNLFHSKFKAASPNSPPPMPPSLRKKRWTLNILSRKRTSNPPTPTTECASSPLGSPPAAPSGAVMGGLGSGRPRLGDRSASGGIRSSEDSGKSPDK</sequence>
<proteinExistence type="predicted"/>
<feature type="compositionally biased region" description="Basic and acidic residues" evidence="1">
    <location>
        <begin position="210"/>
        <end position="220"/>
    </location>
</feature>
<protein>
    <submittedName>
        <fullName evidence="2">Uncharacterized protein</fullName>
    </submittedName>
</protein>
<dbReference type="Proteomes" id="UP000629468">
    <property type="component" value="Unassembled WGS sequence"/>
</dbReference>